<dbReference type="PROSITE" id="PS50156">
    <property type="entry name" value="SSD"/>
    <property type="match status" value="1"/>
</dbReference>
<comment type="subunit">
    <text evidence="10">Forms a complex with SecD. Part of the essential Sec protein translocation apparatus which comprises SecA, SecYEG and auxiliary proteins SecDF. Other proteins may also be involved.</text>
</comment>
<keyword evidence="9 10" id="KW-0472">Membrane</keyword>
<name>A0A2H0YXL5_9BACT</name>
<dbReference type="HAMAP" id="MF_01464_B">
    <property type="entry name" value="SecF_B"/>
    <property type="match status" value="1"/>
</dbReference>
<dbReference type="NCBIfam" id="TIGR00966">
    <property type="entry name" value="transloc_SecF"/>
    <property type="match status" value="1"/>
</dbReference>
<keyword evidence="8 10" id="KW-0811">Translocation</keyword>
<keyword evidence="6 10" id="KW-0653">Protein transport</keyword>
<dbReference type="PANTHER" id="PTHR30081">
    <property type="entry name" value="PROTEIN-EXPORT MEMBRANE PROTEIN SEC"/>
    <property type="match status" value="1"/>
</dbReference>
<dbReference type="PRINTS" id="PR01755">
    <property type="entry name" value="SECFTRNLCASE"/>
</dbReference>
<proteinExistence type="inferred from homology"/>
<feature type="domain" description="SSD" evidence="11">
    <location>
        <begin position="123"/>
        <end position="291"/>
    </location>
</feature>
<dbReference type="GO" id="GO:0015450">
    <property type="term" value="F:protein-transporting ATPase activity"/>
    <property type="evidence" value="ECO:0007669"/>
    <property type="project" value="InterPro"/>
</dbReference>
<sequence>MNITIHRTVYFWITGLILAAAFGATLFFGLPLDIDFTGGSLMQVGYQNERPLLADIQKQIAVVPLGVISVRASGANAVSIRTRTLTPFEHSAVLTVLSQSASTTELSYTSVGPTLGGQFAHKALWAILAVALAIILYIAFAFRKVSRPVPSWGYGLTVIAILVHDLIIPAGFFAILAHFTGARVDALFVTALLALLGYSVNDTIIIFDRIREHLARNEKIGSKELFEQTVGKSISETMTRSINTSLTVVLALLSLVILGASATRVFAFVMLVGVIAGTYSSILLAAPLLIPLARYFVKK</sequence>
<reference evidence="13" key="1">
    <citation type="submission" date="2017-09" db="EMBL/GenBank/DDBJ databases">
        <title>Depth-based differentiation of microbial function through sediment-hosted aquifers and enrichment of novel symbionts in the deep terrestrial subsurface.</title>
        <authorList>
            <person name="Probst A.J."/>
            <person name="Ladd B."/>
            <person name="Jarett J.K."/>
            <person name="Geller-Mcgrath D.E."/>
            <person name="Sieber C.M.K."/>
            <person name="Emerson J.B."/>
            <person name="Anantharaman K."/>
            <person name="Thomas B.C."/>
            <person name="Malmstrom R."/>
            <person name="Stieglmeier M."/>
            <person name="Klingl A."/>
            <person name="Woyke T."/>
            <person name="Ryan C.M."/>
            <person name="Banfield J.F."/>
        </authorList>
    </citation>
    <scope>NUCLEOTIDE SEQUENCE [LARGE SCALE GENOMIC DNA]</scope>
</reference>
<dbReference type="GO" id="GO:0065002">
    <property type="term" value="P:intracellular protein transmembrane transport"/>
    <property type="evidence" value="ECO:0007669"/>
    <property type="project" value="UniProtKB-UniRule"/>
</dbReference>
<feature type="transmembrane region" description="Helical" evidence="10">
    <location>
        <begin position="154"/>
        <end position="180"/>
    </location>
</feature>
<evidence type="ECO:0000256" key="9">
    <source>
        <dbReference type="ARBA" id="ARBA00023136"/>
    </source>
</evidence>
<feature type="transmembrane region" description="Helical" evidence="10">
    <location>
        <begin position="242"/>
        <end position="260"/>
    </location>
</feature>
<evidence type="ECO:0000256" key="4">
    <source>
        <dbReference type="ARBA" id="ARBA00022519"/>
    </source>
</evidence>
<keyword evidence="3 10" id="KW-1003">Cell membrane</keyword>
<keyword evidence="4" id="KW-0997">Cell inner membrane</keyword>
<evidence type="ECO:0000256" key="10">
    <source>
        <dbReference type="HAMAP-Rule" id="MF_01464"/>
    </source>
</evidence>
<dbReference type="PANTHER" id="PTHR30081:SF8">
    <property type="entry name" value="PROTEIN TRANSLOCASE SUBUNIT SECF"/>
    <property type="match status" value="1"/>
</dbReference>
<dbReference type="AlphaFoldDB" id="A0A2H0YXL5"/>
<keyword evidence="7 10" id="KW-1133">Transmembrane helix</keyword>
<dbReference type="Pfam" id="PF02355">
    <property type="entry name" value="SecD_SecF_C"/>
    <property type="match status" value="1"/>
</dbReference>
<evidence type="ECO:0000256" key="8">
    <source>
        <dbReference type="ARBA" id="ARBA00023010"/>
    </source>
</evidence>
<dbReference type="InterPro" id="IPR022645">
    <property type="entry name" value="SecD/SecF_bac"/>
</dbReference>
<evidence type="ECO:0000256" key="5">
    <source>
        <dbReference type="ARBA" id="ARBA00022692"/>
    </source>
</evidence>
<feature type="transmembrane region" description="Helical" evidence="10">
    <location>
        <begin position="266"/>
        <end position="290"/>
    </location>
</feature>
<evidence type="ECO:0000256" key="2">
    <source>
        <dbReference type="ARBA" id="ARBA00022448"/>
    </source>
</evidence>
<organism evidence="12 13">
    <name type="scientific">Candidatus Kaiserbacteria bacterium CG08_land_8_20_14_0_20_50_21</name>
    <dbReference type="NCBI Taxonomy" id="1974604"/>
    <lineage>
        <taxon>Bacteria</taxon>
        <taxon>Candidatus Kaiseribacteriota</taxon>
    </lineage>
</organism>
<keyword evidence="2 10" id="KW-0813">Transport</keyword>
<dbReference type="Gene3D" id="1.20.1640.10">
    <property type="entry name" value="Multidrug efflux transporter AcrB transmembrane domain"/>
    <property type="match status" value="1"/>
</dbReference>
<dbReference type="InterPro" id="IPR005665">
    <property type="entry name" value="SecF_bac"/>
</dbReference>
<comment type="function">
    <text evidence="10">Part of the Sec protein translocase complex. Interacts with the SecYEG preprotein conducting channel. SecDF uses the proton motive force (PMF) to complete protein translocation after the ATP-dependent function of SecA.</text>
</comment>
<evidence type="ECO:0000256" key="1">
    <source>
        <dbReference type="ARBA" id="ARBA00004651"/>
    </source>
</evidence>
<evidence type="ECO:0000256" key="6">
    <source>
        <dbReference type="ARBA" id="ARBA00022927"/>
    </source>
</evidence>
<evidence type="ECO:0000256" key="7">
    <source>
        <dbReference type="ARBA" id="ARBA00022989"/>
    </source>
</evidence>
<accession>A0A2H0YXL5</accession>
<feature type="transmembrane region" description="Helical" evidence="10">
    <location>
        <begin position="9"/>
        <end position="32"/>
    </location>
</feature>
<dbReference type="EMBL" id="PEXT01000050">
    <property type="protein sequence ID" value="PIS43238.1"/>
    <property type="molecule type" value="Genomic_DNA"/>
</dbReference>
<dbReference type="Proteomes" id="UP000228687">
    <property type="component" value="Unassembled WGS sequence"/>
</dbReference>
<evidence type="ECO:0000313" key="12">
    <source>
        <dbReference type="EMBL" id="PIS43238.1"/>
    </source>
</evidence>
<gene>
    <name evidence="10 12" type="primary">secF</name>
    <name evidence="12" type="ORF">COT23_02365</name>
</gene>
<comment type="similarity">
    <text evidence="10">Belongs to the SecD/SecF family. SecF subfamily.</text>
</comment>
<keyword evidence="5 10" id="KW-0812">Transmembrane</keyword>
<dbReference type="InterPro" id="IPR048634">
    <property type="entry name" value="SecD_SecF_C"/>
</dbReference>
<dbReference type="GO" id="GO:0043952">
    <property type="term" value="P:protein transport by the Sec complex"/>
    <property type="evidence" value="ECO:0007669"/>
    <property type="project" value="UniProtKB-UniRule"/>
</dbReference>
<comment type="subcellular location">
    <subcellularLocation>
        <location evidence="1 10">Cell membrane</location>
        <topology evidence="1 10">Multi-pass membrane protein</topology>
    </subcellularLocation>
</comment>
<dbReference type="InterPro" id="IPR000731">
    <property type="entry name" value="SSD"/>
</dbReference>
<evidence type="ECO:0000313" key="13">
    <source>
        <dbReference type="Proteomes" id="UP000228687"/>
    </source>
</evidence>
<dbReference type="InterPro" id="IPR022813">
    <property type="entry name" value="SecD/SecF_arch_bac"/>
</dbReference>
<evidence type="ECO:0000259" key="11">
    <source>
        <dbReference type="PROSITE" id="PS50156"/>
    </source>
</evidence>
<protein>
    <recommendedName>
        <fullName evidence="10">Protein-export membrane protein SecF</fullName>
    </recommendedName>
</protein>
<dbReference type="SUPFAM" id="SSF82866">
    <property type="entry name" value="Multidrug efflux transporter AcrB transmembrane domain"/>
    <property type="match status" value="1"/>
</dbReference>
<feature type="transmembrane region" description="Helical" evidence="10">
    <location>
        <begin position="123"/>
        <end position="142"/>
    </location>
</feature>
<dbReference type="GO" id="GO:0006605">
    <property type="term" value="P:protein targeting"/>
    <property type="evidence" value="ECO:0007669"/>
    <property type="project" value="UniProtKB-UniRule"/>
</dbReference>
<comment type="caution">
    <text evidence="12">The sequence shown here is derived from an EMBL/GenBank/DDBJ whole genome shotgun (WGS) entry which is preliminary data.</text>
</comment>
<feature type="transmembrane region" description="Helical" evidence="10">
    <location>
        <begin position="186"/>
        <end position="207"/>
    </location>
</feature>
<evidence type="ECO:0000256" key="3">
    <source>
        <dbReference type="ARBA" id="ARBA00022475"/>
    </source>
</evidence>
<dbReference type="GO" id="GO:0005886">
    <property type="term" value="C:plasma membrane"/>
    <property type="evidence" value="ECO:0007669"/>
    <property type="project" value="UniProtKB-SubCell"/>
</dbReference>